<dbReference type="Proteomes" id="UP001236369">
    <property type="component" value="Unassembled WGS sequence"/>
</dbReference>
<dbReference type="Gene3D" id="3.40.50.2000">
    <property type="entry name" value="Glycogen Phosphorylase B"/>
    <property type="match status" value="2"/>
</dbReference>
<evidence type="ECO:0000313" key="3">
    <source>
        <dbReference type="EMBL" id="MDQ0440836.1"/>
    </source>
</evidence>
<dbReference type="PANTHER" id="PTHR45947">
    <property type="entry name" value="SULFOQUINOVOSYL TRANSFERASE SQD2"/>
    <property type="match status" value="1"/>
</dbReference>
<reference evidence="3 4" key="1">
    <citation type="submission" date="2023-07" db="EMBL/GenBank/DDBJ databases">
        <title>Genomic Encyclopedia of Type Strains, Phase IV (KMG-IV): sequencing the most valuable type-strain genomes for metagenomic binning, comparative biology and taxonomic classification.</title>
        <authorList>
            <person name="Goeker M."/>
        </authorList>
    </citation>
    <scope>NUCLEOTIDE SEQUENCE [LARGE SCALE GENOMIC DNA]</scope>
    <source>
        <strain evidence="3 4">DSM 19562</strain>
    </source>
</reference>
<evidence type="ECO:0000313" key="4">
    <source>
        <dbReference type="Proteomes" id="UP001236369"/>
    </source>
</evidence>
<dbReference type="InterPro" id="IPR028098">
    <property type="entry name" value="Glyco_trans_4-like_N"/>
</dbReference>
<comment type="caution">
    <text evidence="3">The sequence shown here is derived from an EMBL/GenBank/DDBJ whole genome shotgun (WGS) entry which is preliminary data.</text>
</comment>
<dbReference type="SUPFAM" id="SSF53756">
    <property type="entry name" value="UDP-Glycosyltransferase/glycogen phosphorylase"/>
    <property type="match status" value="1"/>
</dbReference>
<sequence length="365" mass="39503">MKIAVLAHLKYPIGQPHAGGLEMHTHLLTAALRRHGHDVVLFASRGSDPALDPVTLCEPTGDALADPEREDEIDRAEADAYRRMMEMVADGDFDLVHNNSLHALPLQESGRLGLPWVTVLHTPPFDALNKGIVAADPDMAFLAVSPSLAQEWEPLVPHAQVVGNGVDLSTFAYNATADDPPYAFWSGRIVPEKGLHLAIDAARAAGMPLVFAGPKLNPVYWEQEIAPRLGPDLTHLGHLTHRDLARHLGRARVAIVSPRWEEPFGLVVAEALACGTPVAAFSRGAMPDILDGTCGRLADPDDVQSLAGAIRSAAGLSRRACRDRAEALYDAEEMFERYFAIYEEVIARASERALPSLRRVAGGRG</sequence>
<proteinExistence type="predicted"/>
<dbReference type="CDD" id="cd03802">
    <property type="entry name" value="GT4_AviGT4-like"/>
    <property type="match status" value="1"/>
</dbReference>
<name>A0ABU0HEU0_9HYPH</name>
<evidence type="ECO:0000259" key="2">
    <source>
        <dbReference type="Pfam" id="PF13439"/>
    </source>
</evidence>
<dbReference type="PANTHER" id="PTHR45947:SF3">
    <property type="entry name" value="SULFOQUINOVOSYL TRANSFERASE SQD2"/>
    <property type="match status" value="1"/>
</dbReference>
<gene>
    <name evidence="3" type="ORF">QO016_000313</name>
</gene>
<organism evidence="3 4">
    <name type="scientific">Methylobacterium persicinum</name>
    <dbReference type="NCBI Taxonomy" id="374426"/>
    <lineage>
        <taxon>Bacteria</taxon>
        <taxon>Pseudomonadati</taxon>
        <taxon>Pseudomonadota</taxon>
        <taxon>Alphaproteobacteria</taxon>
        <taxon>Hyphomicrobiales</taxon>
        <taxon>Methylobacteriaceae</taxon>
        <taxon>Methylobacterium</taxon>
    </lineage>
</organism>
<evidence type="ECO:0000259" key="1">
    <source>
        <dbReference type="Pfam" id="PF00534"/>
    </source>
</evidence>
<dbReference type="EMBL" id="JAUSVV010000001">
    <property type="protein sequence ID" value="MDQ0440836.1"/>
    <property type="molecule type" value="Genomic_DNA"/>
</dbReference>
<feature type="domain" description="Glycosyl transferase family 1" evidence="1">
    <location>
        <begin position="175"/>
        <end position="313"/>
    </location>
</feature>
<dbReference type="InterPro" id="IPR001296">
    <property type="entry name" value="Glyco_trans_1"/>
</dbReference>
<feature type="domain" description="Glycosyltransferase subfamily 4-like N-terminal" evidence="2">
    <location>
        <begin position="19"/>
        <end position="169"/>
    </location>
</feature>
<protein>
    <submittedName>
        <fullName evidence="3">Glycosyltransferase involved in cell wall biosynthesis</fullName>
    </submittedName>
</protein>
<dbReference type="RefSeq" id="WP_238247608.1">
    <property type="nucleotide sequence ID" value="NZ_BPQX01000011.1"/>
</dbReference>
<dbReference type="Pfam" id="PF00534">
    <property type="entry name" value="Glycos_transf_1"/>
    <property type="match status" value="1"/>
</dbReference>
<accession>A0ABU0HEU0</accession>
<dbReference type="Pfam" id="PF13439">
    <property type="entry name" value="Glyco_transf_4"/>
    <property type="match status" value="1"/>
</dbReference>
<dbReference type="InterPro" id="IPR050194">
    <property type="entry name" value="Glycosyltransferase_grp1"/>
</dbReference>
<keyword evidence="4" id="KW-1185">Reference proteome</keyword>